<feature type="region of interest" description="Disordered" evidence="1">
    <location>
        <begin position="1"/>
        <end position="42"/>
    </location>
</feature>
<dbReference type="GeneID" id="92072896"/>
<evidence type="ECO:0000256" key="1">
    <source>
        <dbReference type="SAM" id="MobiDB-lite"/>
    </source>
</evidence>
<accession>A0ABR1QT43</accession>
<dbReference type="RefSeq" id="XP_066704898.1">
    <property type="nucleotide sequence ID" value="XM_066839834.1"/>
</dbReference>
<organism evidence="2 3">
    <name type="scientific">Apiospora aurea</name>
    <dbReference type="NCBI Taxonomy" id="335848"/>
    <lineage>
        <taxon>Eukaryota</taxon>
        <taxon>Fungi</taxon>
        <taxon>Dikarya</taxon>
        <taxon>Ascomycota</taxon>
        <taxon>Pezizomycotina</taxon>
        <taxon>Sordariomycetes</taxon>
        <taxon>Xylariomycetidae</taxon>
        <taxon>Amphisphaeriales</taxon>
        <taxon>Apiosporaceae</taxon>
        <taxon>Apiospora</taxon>
    </lineage>
</organism>
<proteinExistence type="predicted"/>
<comment type="caution">
    <text evidence="2">The sequence shown here is derived from an EMBL/GenBank/DDBJ whole genome shotgun (WGS) entry which is preliminary data.</text>
</comment>
<dbReference type="Proteomes" id="UP001391051">
    <property type="component" value="Unassembled WGS sequence"/>
</dbReference>
<name>A0ABR1QT43_9PEZI</name>
<reference evidence="2 3" key="1">
    <citation type="submission" date="2023-01" db="EMBL/GenBank/DDBJ databases">
        <title>Analysis of 21 Apiospora genomes using comparative genomics revels a genus with tremendous synthesis potential of carbohydrate active enzymes and secondary metabolites.</title>
        <authorList>
            <person name="Sorensen T."/>
        </authorList>
    </citation>
    <scope>NUCLEOTIDE SEQUENCE [LARGE SCALE GENOMIC DNA]</scope>
    <source>
        <strain evidence="2 3">CBS 24483</strain>
    </source>
</reference>
<evidence type="ECO:0000313" key="3">
    <source>
        <dbReference type="Proteomes" id="UP001391051"/>
    </source>
</evidence>
<sequence length="342" mass="38366">MDQSARLEGLREGSTPASPPKPGRPELAPGWGRPISGESVTEDASETRIQQTSTEPYALANQYFDQDVNSLDFSITMEEQAMFPFIPSETVNEEVDVRQGTSQQQLVRTGPTQIATGRRAAFPPRHVADLANGFYHTLRDGHSNPRISTGGYRGTMRAQASRVAENDNCCLFLTGFPAHITVREFIHQVQAYQLGKIAAVHITPPSANLSRAAIKATMWNREGAVRLRHAIESQQIRFDGYNLRALWNRHRVAPQTAEDESRVILVIGRPEQFGEHFTFKLDRLVVKSFTTDIMFVEYSFGSYVNQASNAYRLIRDTFNSDHVLAVYRNDPCEPGLLRAVEQ</sequence>
<dbReference type="EMBL" id="JAQQWE010000002">
    <property type="protein sequence ID" value="KAK7962787.1"/>
    <property type="molecule type" value="Genomic_DNA"/>
</dbReference>
<protein>
    <submittedName>
        <fullName evidence="2">Uncharacterized protein</fullName>
    </submittedName>
</protein>
<gene>
    <name evidence="2" type="ORF">PG986_003612</name>
</gene>
<evidence type="ECO:0000313" key="2">
    <source>
        <dbReference type="EMBL" id="KAK7962787.1"/>
    </source>
</evidence>
<keyword evidence="3" id="KW-1185">Reference proteome</keyword>